<dbReference type="InterPro" id="IPR052704">
    <property type="entry name" value="ECF_Sigma-70_Domain"/>
</dbReference>
<name>A0ABQ3K6D2_9PSEU</name>
<protein>
    <recommendedName>
        <fullName evidence="3">Siderophore-interacting protein</fullName>
    </recommendedName>
</protein>
<gene>
    <name evidence="1" type="ORF">GCM10017567_19780</name>
</gene>
<evidence type="ECO:0000313" key="2">
    <source>
        <dbReference type="Proteomes" id="UP000649955"/>
    </source>
</evidence>
<reference evidence="2" key="1">
    <citation type="journal article" date="2019" name="Int. J. Syst. Evol. Microbiol.">
        <title>The Global Catalogue of Microorganisms (GCM) 10K type strain sequencing project: providing services to taxonomists for standard genome sequencing and annotation.</title>
        <authorList>
            <consortium name="The Broad Institute Genomics Platform"/>
            <consortium name="The Broad Institute Genome Sequencing Center for Infectious Disease"/>
            <person name="Wu L."/>
            <person name="Ma J."/>
        </authorList>
    </citation>
    <scope>NUCLEOTIDE SEQUENCE [LARGE SCALE GENOMIC DNA]</scope>
    <source>
        <strain evidence="2">CGMCC 4.7680</strain>
    </source>
</reference>
<dbReference type="Proteomes" id="UP000649955">
    <property type="component" value="Unassembled WGS sequence"/>
</dbReference>
<sequence>MFDPHDETVRRFAAAWRRRDSAALEAVLDDDAVATCDGGGLVPAPARTVCGATEVARLVIEVMGGRADTELTVESVNGRAGLALRHASRAVAVVGTETAGSRITTLWIVLNPAKLTAWHRG</sequence>
<dbReference type="SUPFAM" id="SSF54427">
    <property type="entry name" value="NTF2-like"/>
    <property type="match status" value="1"/>
</dbReference>
<dbReference type="PANTHER" id="PTHR30173">
    <property type="entry name" value="SIGMA 19 FACTOR"/>
    <property type="match status" value="1"/>
</dbReference>
<dbReference type="PANTHER" id="PTHR30173:SF43">
    <property type="entry name" value="ECF RNA POLYMERASE SIGMA FACTOR SIGI-RELATED"/>
    <property type="match status" value="1"/>
</dbReference>
<dbReference type="RefSeq" id="WP_191308388.1">
    <property type="nucleotide sequence ID" value="NZ_BNAW01000005.1"/>
</dbReference>
<accession>A0ABQ3K6D2</accession>
<proteinExistence type="predicted"/>
<evidence type="ECO:0000313" key="1">
    <source>
        <dbReference type="EMBL" id="GHG03879.1"/>
    </source>
</evidence>
<dbReference type="Gene3D" id="3.10.450.50">
    <property type="match status" value="1"/>
</dbReference>
<keyword evidence="2" id="KW-1185">Reference proteome</keyword>
<organism evidence="1 2">
    <name type="scientific">Amycolatopsis bullii</name>
    <dbReference type="NCBI Taxonomy" id="941987"/>
    <lineage>
        <taxon>Bacteria</taxon>
        <taxon>Bacillati</taxon>
        <taxon>Actinomycetota</taxon>
        <taxon>Actinomycetes</taxon>
        <taxon>Pseudonocardiales</taxon>
        <taxon>Pseudonocardiaceae</taxon>
        <taxon>Amycolatopsis</taxon>
    </lineage>
</organism>
<evidence type="ECO:0008006" key="3">
    <source>
        <dbReference type="Google" id="ProtNLM"/>
    </source>
</evidence>
<dbReference type="EMBL" id="BNAW01000005">
    <property type="protein sequence ID" value="GHG03879.1"/>
    <property type="molecule type" value="Genomic_DNA"/>
</dbReference>
<dbReference type="InterPro" id="IPR032710">
    <property type="entry name" value="NTF2-like_dom_sf"/>
</dbReference>
<comment type="caution">
    <text evidence="1">The sequence shown here is derived from an EMBL/GenBank/DDBJ whole genome shotgun (WGS) entry which is preliminary data.</text>
</comment>